<dbReference type="PANTHER" id="PTHR34220">
    <property type="entry name" value="SENSOR HISTIDINE KINASE YPDA"/>
    <property type="match status" value="1"/>
</dbReference>
<dbReference type="AlphaFoldDB" id="A0A238WPV1"/>
<keyword evidence="4" id="KW-1185">Reference proteome</keyword>
<reference evidence="3 4" key="1">
    <citation type="submission" date="2017-06" db="EMBL/GenBank/DDBJ databases">
        <authorList>
            <person name="Kim H.J."/>
            <person name="Triplett B.A."/>
        </authorList>
    </citation>
    <scope>NUCLEOTIDE SEQUENCE [LARGE SCALE GENOMIC DNA]</scope>
    <source>
        <strain evidence="3 4">DSM 25597</strain>
    </source>
</reference>
<evidence type="ECO:0000256" key="1">
    <source>
        <dbReference type="SAM" id="Phobius"/>
    </source>
</evidence>
<protein>
    <submittedName>
        <fullName evidence="3">Histidine kinase</fullName>
    </submittedName>
</protein>
<evidence type="ECO:0000259" key="2">
    <source>
        <dbReference type="Pfam" id="PF06580"/>
    </source>
</evidence>
<dbReference type="RefSeq" id="WP_089370568.1">
    <property type="nucleotide sequence ID" value="NZ_BMEP01000003.1"/>
</dbReference>
<dbReference type="GO" id="GO:0000155">
    <property type="term" value="F:phosphorelay sensor kinase activity"/>
    <property type="evidence" value="ECO:0007669"/>
    <property type="project" value="InterPro"/>
</dbReference>
<gene>
    <name evidence="3" type="ORF">SAMN06265376_1011283</name>
</gene>
<keyword evidence="1" id="KW-0472">Membrane</keyword>
<proteinExistence type="predicted"/>
<keyword evidence="3" id="KW-0808">Transferase</keyword>
<dbReference type="PANTHER" id="PTHR34220:SF7">
    <property type="entry name" value="SENSOR HISTIDINE KINASE YPDA"/>
    <property type="match status" value="1"/>
</dbReference>
<dbReference type="InterPro" id="IPR050640">
    <property type="entry name" value="Bact_2-comp_sensor_kinase"/>
</dbReference>
<feature type="transmembrane region" description="Helical" evidence="1">
    <location>
        <begin position="49"/>
        <end position="70"/>
    </location>
</feature>
<keyword evidence="1" id="KW-0812">Transmembrane</keyword>
<keyword evidence="1" id="KW-1133">Transmembrane helix</keyword>
<dbReference type="Pfam" id="PF06580">
    <property type="entry name" value="His_kinase"/>
    <property type="match status" value="1"/>
</dbReference>
<feature type="transmembrane region" description="Helical" evidence="1">
    <location>
        <begin position="79"/>
        <end position="100"/>
    </location>
</feature>
<dbReference type="Proteomes" id="UP000198379">
    <property type="component" value="Unassembled WGS sequence"/>
</dbReference>
<dbReference type="InterPro" id="IPR010559">
    <property type="entry name" value="Sig_transdc_His_kin_internal"/>
</dbReference>
<evidence type="ECO:0000313" key="4">
    <source>
        <dbReference type="Proteomes" id="UP000198379"/>
    </source>
</evidence>
<dbReference type="EMBL" id="FZNY01000001">
    <property type="protein sequence ID" value="SNR48274.1"/>
    <property type="molecule type" value="Genomic_DNA"/>
</dbReference>
<sequence length="356" mass="42052">MQHFSLNTFIKKNSYHRPLIFNSVLWLLAFVILLFIFSKGKTPIKVDYIYTFVFLLFMAIPVTINFYVLIPRFLQLEKYVIYISLFIINLLFFSTIYILFFQSLLDYVFPDFFFVFYISNTNGYTIFSIFLIATTLLKLAEDWFYFNTNENKILKLENQHIQTQLSSLRAQINPHFLFNSINVIYAMALEKDAHITKAIVELSDVLRYVIYDSNTERVTLKDEVKLLQNYIAFQEYRTHATNSVHLKIAIQNEHFKIYPMLLLPLIENSYKYGVLDPNTTETIQIELLQSENHFKFVIINTINPSAKNNLDDTYSGVGLENLKNNLHLVYPERHQFIVENTVDTFKVTIEIKDEHQ</sequence>
<dbReference type="GO" id="GO:0016020">
    <property type="term" value="C:membrane"/>
    <property type="evidence" value="ECO:0007669"/>
    <property type="project" value="InterPro"/>
</dbReference>
<accession>A0A238WPV1</accession>
<organism evidence="3 4">
    <name type="scientific">Dokdonia pacifica</name>
    <dbReference type="NCBI Taxonomy" id="1627892"/>
    <lineage>
        <taxon>Bacteria</taxon>
        <taxon>Pseudomonadati</taxon>
        <taxon>Bacteroidota</taxon>
        <taxon>Flavobacteriia</taxon>
        <taxon>Flavobacteriales</taxon>
        <taxon>Flavobacteriaceae</taxon>
        <taxon>Dokdonia</taxon>
    </lineage>
</organism>
<feature type="transmembrane region" description="Helical" evidence="1">
    <location>
        <begin position="20"/>
        <end position="37"/>
    </location>
</feature>
<evidence type="ECO:0000313" key="3">
    <source>
        <dbReference type="EMBL" id="SNR48274.1"/>
    </source>
</evidence>
<feature type="domain" description="Signal transduction histidine kinase internal region" evidence="2">
    <location>
        <begin position="164"/>
        <end position="238"/>
    </location>
</feature>
<dbReference type="OrthoDB" id="9809908at2"/>
<feature type="transmembrane region" description="Helical" evidence="1">
    <location>
        <begin position="112"/>
        <end position="137"/>
    </location>
</feature>
<keyword evidence="3" id="KW-0418">Kinase</keyword>
<name>A0A238WPV1_9FLAO</name>